<accession>A0A930VIJ6</accession>
<feature type="transmembrane region" description="Helical" evidence="6">
    <location>
        <begin position="135"/>
        <end position="157"/>
    </location>
</feature>
<dbReference type="Proteomes" id="UP000640489">
    <property type="component" value="Unassembled WGS sequence"/>
</dbReference>
<evidence type="ECO:0000256" key="4">
    <source>
        <dbReference type="ARBA" id="ARBA00022989"/>
    </source>
</evidence>
<keyword evidence="4 6" id="KW-1133">Transmembrane helix</keyword>
<dbReference type="InterPro" id="IPR050495">
    <property type="entry name" value="ATG22/LtaA_families"/>
</dbReference>
<evidence type="ECO:0000256" key="3">
    <source>
        <dbReference type="ARBA" id="ARBA00022692"/>
    </source>
</evidence>
<dbReference type="AlphaFoldDB" id="A0A930VIJ6"/>
<organism evidence="7 8">
    <name type="scientific">Nocardioides islandensis</name>
    <dbReference type="NCBI Taxonomy" id="433663"/>
    <lineage>
        <taxon>Bacteria</taxon>
        <taxon>Bacillati</taxon>
        <taxon>Actinomycetota</taxon>
        <taxon>Actinomycetes</taxon>
        <taxon>Propionibacteriales</taxon>
        <taxon>Nocardioidaceae</taxon>
        <taxon>Nocardioides</taxon>
    </lineage>
</organism>
<evidence type="ECO:0000256" key="1">
    <source>
        <dbReference type="ARBA" id="ARBA00004127"/>
    </source>
</evidence>
<feature type="transmembrane region" description="Helical" evidence="6">
    <location>
        <begin position="420"/>
        <end position="439"/>
    </location>
</feature>
<feature type="transmembrane region" description="Helical" evidence="6">
    <location>
        <begin position="207"/>
        <end position="227"/>
    </location>
</feature>
<feature type="transmembrane region" description="Helical" evidence="6">
    <location>
        <begin position="299"/>
        <end position="320"/>
    </location>
</feature>
<dbReference type="SUPFAM" id="SSF103473">
    <property type="entry name" value="MFS general substrate transporter"/>
    <property type="match status" value="1"/>
</dbReference>
<feature type="transmembrane region" description="Helical" evidence="6">
    <location>
        <begin position="21"/>
        <end position="42"/>
    </location>
</feature>
<proteinExistence type="predicted"/>
<feature type="transmembrane region" description="Helical" evidence="6">
    <location>
        <begin position="78"/>
        <end position="101"/>
    </location>
</feature>
<feature type="transmembrane region" description="Helical" evidence="6">
    <location>
        <begin position="113"/>
        <end position="129"/>
    </location>
</feature>
<dbReference type="EMBL" id="JADKPN010000013">
    <property type="protein sequence ID" value="MBF4765172.1"/>
    <property type="molecule type" value="Genomic_DNA"/>
</dbReference>
<keyword evidence="8" id="KW-1185">Reference proteome</keyword>
<feature type="transmembrane region" description="Helical" evidence="6">
    <location>
        <begin position="177"/>
        <end position="195"/>
    </location>
</feature>
<evidence type="ECO:0000313" key="8">
    <source>
        <dbReference type="Proteomes" id="UP000640489"/>
    </source>
</evidence>
<dbReference type="PANTHER" id="PTHR23519:SF1">
    <property type="entry name" value="AUTOPHAGY-RELATED PROTEIN 22"/>
    <property type="match status" value="1"/>
</dbReference>
<evidence type="ECO:0000256" key="2">
    <source>
        <dbReference type="ARBA" id="ARBA00022448"/>
    </source>
</evidence>
<keyword evidence="3 6" id="KW-0812">Transmembrane</keyword>
<dbReference type="GO" id="GO:0012505">
    <property type="term" value="C:endomembrane system"/>
    <property type="evidence" value="ECO:0007669"/>
    <property type="project" value="UniProtKB-SubCell"/>
</dbReference>
<feature type="transmembrane region" description="Helical" evidence="6">
    <location>
        <begin position="266"/>
        <end position="287"/>
    </location>
</feature>
<comment type="subcellular location">
    <subcellularLocation>
        <location evidence="1">Endomembrane system</location>
        <topology evidence="1">Multi-pass membrane protein</topology>
    </subcellularLocation>
</comment>
<keyword evidence="5 6" id="KW-0472">Membrane</keyword>
<evidence type="ECO:0000313" key="7">
    <source>
        <dbReference type="EMBL" id="MBF4765172.1"/>
    </source>
</evidence>
<dbReference type="InterPro" id="IPR024671">
    <property type="entry name" value="Atg22-like"/>
</dbReference>
<dbReference type="RefSeq" id="WP_194708356.1">
    <property type="nucleotide sequence ID" value="NZ_JADKPN010000013.1"/>
</dbReference>
<dbReference type="PANTHER" id="PTHR23519">
    <property type="entry name" value="AUTOPHAGY-RELATED PROTEIN 22"/>
    <property type="match status" value="1"/>
</dbReference>
<reference evidence="7" key="1">
    <citation type="submission" date="2020-11" db="EMBL/GenBank/DDBJ databases">
        <title>Nocardioides sp. nov., isolated from Soil of Cynanchum wilfordii Hemsley rhizosphere.</title>
        <authorList>
            <person name="Lee J.-S."/>
            <person name="Suh M.K."/>
            <person name="Kim J.-S."/>
        </authorList>
    </citation>
    <scope>NUCLEOTIDE SEQUENCE</scope>
    <source>
        <strain evidence="7">KCTC 19275</strain>
    </source>
</reference>
<evidence type="ECO:0000256" key="6">
    <source>
        <dbReference type="SAM" id="Phobius"/>
    </source>
</evidence>
<feature type="transmembrane region" description="Helical" evidence="6">
    <location>
        <begin position="391"/>
        <end position="414"/>
    </location>
</feature>
<name>A0A930VIJ6_9ACTN</name>
<feature type="transmembrane region" description="Helical" evidence="6">
    <location>
        <begin position="356"/>
        <end position="379"/>
    </location>
</feature>
<evidence type="ECO:0000256" key="5">
    <source>
        <dbReference type="ARBA" id="ARBA00023136"/>
    </source>
</evidence>
<keyword evidence="2" id="KW-0813">Transport</keyword>
<dbReference type="Pfam" id="PF11700">
    <property type="entry name" value="ATG22"/>
    <property type="match status" value="1"/>
</dbReference>
<sequence length="458" mass="50187">MTTGEGIADLRPLWRSKDQKAWYWYDWANSAFYTTVLSVLFAPYMATVAGKAAGCVDADETCSRTVTLLGLHLAAGSLPFYLTSFATIASAFVLPIVGAFVDRSSRKKWHMGGYAWAGSFFCALLFFMEGDHWQIGAVAVVLASILGGCSLVSYYAILVDISTEEERDHVSSRGWAFGYLGGGLLLAVNLGMFLGHDAIGLEKGMSVRLSLLSAAIWWAGFTLIPMLRLRNYEPVNEVAVEGTLFERSFGQLFTTLKEMRAFPMTMTFLIGYLFYNDGIQTVIYAASTYGSKQLKFGDSVLIGTILLIQFVAWGGALFFGRLAAKHGAYRSILWGIYAWMAIVVIALFLPEKNVPLFMAVAIAIGIVLGGTQALSRSFFSLLIPRGREGEYFALYNAAERGTSWFGTLLFGVVFQVTGSYRPAIVALIVYFILGAFFLLRLDPQRGIREAGNAVPSAL</sequence>
<protein>
    <submittedName>
        <fullName evidence="7">MFS transporter</fullName>
    </submittedName>
</protein>
<feature type="transmembrane region" description="Helical" evidence="6">
    <location>
        <begin position="332"/>
        <end position="350"/>
    </location>
</feature>
<gene>
    <name evidence="7" type="ORF">ISU07_18735</name>
</gene>
<dbReference type="Gene3D" id="1.20.1250.20">
    <property type="entry name" value="MFS general substrate transporter like domains"/>
    <property type="match status" value="1"/>
</dbReference>
<comment type="caution">
    <text evidence="7">The sequence shown here is derived from an EMBL/GenBank/DDBJ whole genome shotgun (WGS) entry which is preliminary data.</text>
</comment>
<dbReference type="InterPro" id="IPR036259">
    <property type="entry name" value="MFS_trans_sf"/>
</dbReference>